<organism evidence="2 3">
    <name type="scientific">Caldimonas mangrovi</name>
    <dbReference type="NCBI Taxonomy" id="2944811"/>
    <lineage>
        <taxon>Bacteria</taxon>
        <taxon>Pseudomonadati</taxon>
        <taxon>Pseudomonadota</taxon>
        <taxon>Betaproteobacteria</taxon>
        <taxon>Burkholderiales</taxon>
        <taxon>Sphaerotilaceae</taxon>
        <taxon>Caldimonas</taxon>
    </lineage>
</organism>
<sequence length="229" mass="24501">MPQSIELFRVCLGRLAAAVCMVAAAPVVWGAQCDCQQVLGQCTGAVEVTKTFGNAPSYGAEIAVYSSEKVCSKVEFYVDSTPYQTVLVNRNKDTENVFGTSPVKNGSVRYIACFVCKNLEGPGSTQAAKQATETPPFHGSWSGYTTSLFGRQDGGFQISVADGKIGGTYQHPKMGTLNLYDAAYADGVLRVKCDSKDGPVQFVLTVNADAMRGTWSAGIFSGQVEMTRR</sequence>
<evidence type="ECO:0000313" key="2">
    <source>
        <dbReference type="EMBL" id="MCM5679570.1"/>
    </source>
</evidence>
<dbReference type="Proteomes" id="UP001165541">
    <property type="component" value="Unassembled WGS sequence"/>
</dbReference>
<name>A0ABT0YLH0_9BURK</name>
<proteinExistence type="predicted"/>
<comment type="caution">
    <text evidence="2">The sequence shown here is derived from an EMBL/GenBank/DDBJ whole genome shotgun (WGS) entry which is preliminary data.</text>
</comment>
<keyword evidence="1" id="KW-0732">Signal</keyword>
<evidence type="ECO:0000256" key="1">
    <source>
        <dbReference type="SAM" id="SignalP"/>
    </source>
</evidence>
<protein>
    <recommendedName>
        <fullName evidence="4">Lipoprotein</fullName>
    </recommendedName>
</protein>
<reference evidence="2" key="1">
    <citation type="submission" date="2022-05" db="EMBL/GenBank/DDBJ databases">
        <title>Schlegelella sp. nov., isolated from mangrove soil.</title>
        <authorList>
            <person name="Liu Y."/>
            <person name="Ge X."/>
            <person name="Liu W."/>
        </authorList>
    </citation>
    <scope>NUCLEOTIDE SEQUENCE</scope>
    <source>
        <strain evidence="2">S2-27</strain>
    </source>
</reference>
<dbReference type="EMBL" id="JAMKFE010000004">
    <property type="protein sequence ID" value="MCM5679570.1"/>
    <property type="molecule type" value="Genomic_DNA"/>
</dbReference>
<keyword evidence="3" id="KW-1185">Reference proteome</keyword>
<accession>A0ABT0YLH0</accession>
<evidence type="ECO:0008006" key="4">
    <source>
        <dbReference type="Google" id="ProtNLM"/>
    </source>
</evidence>
<dbReference type="RefSeq" id="WP_251777771.1">
    <property type="nucleotide sequence ID" value="NZ_JAMKFE010000004.1"/>
</dbReference>
<feature type="chain" id="PRO_5046349228" description="Lipoprotein" evidence="1">
    <location>
        <begin position="31"/>
        <end position="229"/>
    </location>
</feature>
<evidence type="ECO:0000313" key="3">
    <source>
        <dbReference type="Proteomes" id="UP001165541"/>
    </source>
</evidence>
<gene>
    <name evidence="2" type="ORF">M8A51_08495</name>
</gene>
<feature type="signal peptide" evidence="1">
    <location>
        <begin position="1"/>
        <end position="30"/>
    </location>
</feature>